<dbReference type="Proteomes" id="UP000326903">
    <property type="component" value="Unassembled WGS sequence"/>
</dbReference>
<name>A0A5J5IDC2_9BACT</name>
<proteinExistence type="predicted"/>
<comment type="caution">
    <text evidence="1">The sequence shown here is derived from an EMBL/GenBank/DDBJ whole genome shotgun (WGS) entry which is preliminary data.</text>
</comment>
<accession>A0A5J5IDC2</accession>
<sequence length="89" mass="10501">MITNEEDKSTRYKEVIKNKIILLAAISMMEAKKELDKNGKNNRSVNQFSMIINEPWFTAFCRFSYLILLLGPKDARRMMEDYWGGFSNR</sequence>
<evidence type="ECO:0000313" key="1">
    <source>
        <dbReference type="EMBL" id="KAA9037136.1"/>
    </source>
</evidence>
<keyword evidence="2" id="KW-1185">Reference proteome</keyword>
<dbReference type="AlphaFoldDB" id="A0A5J5IDC2"/>
<protein>
    <submittedName>
        <fullName evidence="1">Uncharacterized protein</fullName>
    </submittedName>
</protein>
<dbReference type="EMBL" id="VYQF01000006">
    <property type="protein sequence ID" value="KAA9037136.1"/>
    <property type="molecule type" value="Genomic_DNA"/>
</dbReference>
<organism evidence="1 2">
    <name type="scientific">Ginsengibacter hankyongi</name>
    <dbReference type="NCBI Taxonomy" id="2607284"/>
    <lineage>
        <taxon>Bacteria</taxon>
        <taxon>Pseudomonadati</taxon>
        <taxon>Bacteroidota</taxon>
        <taxon>Chitinophagia</taxon>
        <taxon>Chitinophagales</taxon>
        <taxon>Chitinophagaceae</taxon>
        <taxon>Ginsengibacter</taxon>
    </lineage>
</organism>
<evidence type="ECO:0000313" key="2">
    <source>
        <dbReference type="Proteomes" id="UP000326903"/>
    </source>
</evidence>
<reference evidence="1 2" key="1">
    <citation type="submission" date="2019-09" db="EMBL/GenBank/DDBJ databases">
        <title>Draft genome sequence of Ginsengibacter sp. BR5-29.</title>
        <authorList>
            <person name="Im W.-T."/>
        </authorList>
    </citation>
    <scope>NUCLEOTIDE SEQUENCE [LARGE SCALE GENOMIC DNA]</scope>
    <source>
        <strain evidence="1 2">BR5-29</strain>
    </source>
</reference>
<gene>
    <name evidence="1" type="ORF">FW778_17050</name>
</gene>
<dbReference type="RefSeq" id="WP_150416039.1">
    <property type="nucleotide sequence ID" value="NZ_VYQF01000006.1"/>
</dbReference>